<gene>
    <name evidence="2" type="ORF">F751_5755</name>
</gene>
<name>A0A087SUB3_AUXPR</name>
<dbReference type="AlphaFoldDB" id="A0A087SUB3"/>
<evidence type="ECO:0000259" key="1">
    <source>
        <dbReference type="Pfam" id="PF10474"/>
    </source>
</evidence>
<proteinExistence type="predicted"/>
<dbReference type="EMBL" id="KL662190">
    <property type="protein sequence ID" value="KFM29317.1"/>
    <property type="molecule type" value="Genomic_DNA"/>
</dbReference>
<dbReference type="PANTHER" id="PTHR13258:SF0">
    <property type="entry name" value="SYNDETIN"/>
    <property type="match status" value="1"/>
</dbReference>
<dbReference type="GO" id="GO:0005829">
    <property type="term" value="C:cytosol"/>
    <property type="evidence" value="ECO:0007669"/>
    <property type="project" value="GOC"/>
</dbReference>
<protein>
    <submittedName>
        <fullName evidence="2">Coiled-coil domain-containing protein 132</fullName>
    </submittedName>
</protein>
<sequence length="225" mass="23624">MYGLVARSAACESLCEVAARLAAARGPLASLLSPGDSAALDAFFGEGLAAAGDALRHVSDAGVRLLLSLGWLAEAVAGTNYALAEPPTRHQPWVDQLLRQLGVFADRVAHACVLDSVARVRSCSLEGRAAMTLDVQGVAHGLRRLAPLPVGAQAGLARADAYVKAFYIPVGELTQWALAHPEYTREQILALTACIADSSGLRRKERAALLAQMEAALHDPGRQGP</sequence>
<keyword evidence="3" id="KW-1185">Reference proteome</keyword>
<feature type="domain" description="Syndetin C-terminal" evidence="1">
    <location>
        <begin position="114"/>
        <end position="214"/>
    </location>
</feature>
<dbReference type="eggNOG" id="KOG2939">
    <property type="taxonomic scope" value="Eukaryota"/>
</dbReference>
<dbReference type="InterPro" id="IPR019514">
    <property type="entry name" value="Syndetin_C"/>
</dbReference>
<dbReference type="GO" id="GO:0000149">
    <property type="term" value="F:SNARE binding"/>
    <property type="evidence" value="ECO:0007669"/>
    <property type="project" value="TreeGrafter"/>
</dbReference>
<dbReference type="GO" id="GO:1990745">
    <property type="term" value="C:EARP complex"/>
    <property type="evidence" value="ECO:0007669"/>
    <property type="project" value="InterPro"/>
</dbReference>
<evidence type="ECO:0000313" key="3">
    <source>
        <dbReference type="Proteomes" id="UP000028924"/>
    </source>
</evidence>
<evidence type="ECO:0000313" key="2">
    <source>
        <dbReference type="EMBL" id="KFM29317.1"/>
    </source>
</evidence>
<reference evidence="2 3" key="1">
    <citation type="journal article" date="2014" name="BMC Genomics">
        <title>Oil accumulation mechanisms of the oleaginous microalga Chlorella protothecoides revealed through its genome, transcriptomes, and proteomes.</title>
        <authorList>
            <person name="Gao C."/>
            <person name="Wang Y."/>
            <person name="Shen Y."/>
            <person name="Yan D."/>
            <person name="He X."/>
            <person name="Dai J."/>
            <person name="Wu Q."/>
        </authorList>
    </citation>
    <scope>NUCLEOTIDE SEQUENCE [LARGE SCALE GENOMIC DNA]</scope>
    <source>
        <strain evidence="2 3">0710</strain>
    </source>
</reference>
<dbReference type="InterPro" id="IPR040047">
    <property type="entry name" value="VPS50"/>
</dbReference>
<dbReference type="GO" id="GO:0032456">
    <property type="term" value="P:endocytic recycling"/>
    <property type="evidence" value="ECO:0007669"/>
    <property type="project" value="InterPro"/>
</dbReference>
<dbReference type="Proteomes" id="UP000028924">
    <property type="component" value="Unassembled WGS sequence"/>
</dbReference>
<dbReference type="RefSeq" id="XP_011402370.1">
    <property type="nucleotide sequence ID" value="XM_011404068.1"/>
</dbReference>
<dbReference type="PANTHER" id="PTHR13258">
    <property type="entry name" value="SYNDETIN"/>
    <property type="match status" value="1"/>
</dbReference>
<dbReference type="GO" id="GO:0042147">
    <property type="term" value="P:retrograde transport, endosome to Golgi"/>
    <property type="evidence" value="ECO:0007669"/>
    <property type="project" value="InterPro"/>
</dbReference>
<feature type="domain" description="Syndetin C-terminal" evidence="1">
    <location>
        <begin position="1"/>
        <end position="110"/>
    </location>
</feature>
<dbReference type="KEGG" id="apro:F751_5755"/>
<organism evidence="2 3">
    <name type="scientific">Auxenochlorella protothecoides</name>
    <name type="common">Green microalga</name>
    <name type="synonym">Chlorella protothecoides</name>
    <dbReference type="NCBI Taxonomy" id="3075"/>
    <lineage>
        <taxon>Eukaryota</taxon>
        <taxon>Viridiplantae</taxon>
        <taxon>Chlorophyta</taxon>
        <taxon>core chlorophytes</taxon>
        <taxon>Trebouxiophyceae</taxon>
        <taxon>Chlorellales</taxon>
        <taxon>Chlorellaceae</taxon>
        <taxon>Auxenochlorella</taxon>
    </lineage>
</organism>
<dbReference type="OrthoDB" id="511495at2759"/>
<dbReference type="GeneID" id="23617146"/>
<dbReference type="Pfam" id="PF10474">
    <property type="entry name" value="Syndetin_C"/>
    <property type="match status" value="2"/>
</dbReference>
<accession>A0A087SUB3</accession>
<dbReference type="STRING" id="3075.A0A087SUB3"/>